<dbReference type="EMBL" id="BLLF01000412">
    <property type="protein sequence ID" value="GFH11530.1"/>
    <property type="molecule type" value="Genomic_DNA"/>
</dbReference>
<comment type="caution">
    <text evidence="1">The sequence shown here is derived from an EMBL/GenBank/DDBJ whole genome shotgun (WGS) entry which is preliminary data.</text>
</comment>
<dbReference type="AlphaFoldDB" id="A0A699YNG9"/>
<feature type="non-terminal residue" evidence="1">
    <location>
        <position position="1"/>
    </location>
</feature>
<evidence type="ECO:0000313" key="1">
    <source>
        <dbReference type="EMBL" id="GFH11530.1"/>
    </source>
</evidence>
<evidence type="ECO:0000313" key="2">
    <source>
        <dbReference type="Proteomes" id="UP000485058"/>
    </source>
</evidence>
<sequence>SSLLGLVTGQLKLDLREALRYIRLRGDYHTARVEGLSLQELFSSGANAMTSLVFQAAAASTARR</sequence>
<name>A0A699YNG9_HAELA</name>
<proteinExistence type="predicted"/>
<protein>
    <submittedName>
        <fullName evidence="1">Uncharacterized protein</fullName>
    </submittedName>
</protein>
<organism evidence="1 2">
    <name type="scientific">Haematococcus lacustris</name>
    <name type="common">Green alga</name>
    <name type="synonym">Haematococcus pluvialis</name>
    <dbReference type="NCBI Taxonomy" id="44745"/>
    <lineage>
        <taxon>Eukaryota</taxon>
        <taxon>Viridiplantae</taxon>
        <taxon>Chlorophyta</taxon>
        <taxon>core chlorophytes</taxon>
        <taxon>Chlorophyceae</taxon>
        <taxon>CS clade</taxon>
        <taxon>Chlamydomonadales</taxon>
        <taxon>Haematococcaceae</taxon>
        <taxon>Haematococcus</taxon>
    </lineage>
</organism>
<dbReference type="Proteomes" id="UP000485058">
    <property type="component" value="Unassembled WGS sequence"/>
</dbReference>
<gene>
    <name evidence="1" type="ORF">HaLaN_07043</name>
</gene>
<keyword evidence="2" id="KW-1185">Reference proteome</keyword>
<accession>A0A699YNG9</accession>
<reference evidence="1 2" key="1">
    <citation type="submission" date="2020-02" db="EMBL/GenBank/DDBJ databases">
        <title>Draft genome sequence of Haematococcus lacustris strain NIES-144.</title>
        <authorList>
            <person name="Morimoto D."/>
            <person name="Nakagawa S."/>
            <person name="Yoshida T."/>
            <person name="Sawayama S."/>
        </authorList>
    </citation>
    <scope>NUCLEOTIDE SEQUENCE [LARGE SCALE GENOMIC DNA]</scope>
    <source>
        <strain evidence="1 2">NIES-144</strain>
    </source>
</reference>